<name>B2VL16_ERWT9</name>
<dbReference type="eggNOG" id="ENOG50338FX">
    <property type="taxonomic scope" value="Bacteria"/>
</dbReference>
<accession>B2VL16</accession>
<reference evidence="1 2" key="1">
    <citation type="journal article" date="2008" name="Environ. Microbiol.">
        <title>The genome of Erwinia tasmaniensis strain Et1/99, a non-pathogenic bacterium in the genus Erwinia.</title>
        <authorList>
            <person name="Kube M."/>
            <person name="Migdoll A.M."/>
            <person name="Mueller I."/>
            <person name="Kuhl H."/>
            <person name="Beck A."/>
            <person name="Reinhardt R."/>
            <person name="Geider K."/>
        </authorList>
    </citation>
    <scope>NUCLEOTIDE SEQUENCE [LARGE SCALE GENOMIC DNA]</scope>
    <source>
        <strain evidence="2">DSM 17950 / CFBP 7177 / CIP 109463 / NCPPB 4357 / Et1/99</strain>
    </source>
</reference>
<dbReference type="Proteomes" id="UP000001726">
    <property type="component" value="Chromosome"/>
</dbReference>
<dbReference type="KEGG" id="eta:ETA_04910"/>
<sequence length="110" mass="12147">MKKRFLLLILTVIALLLGWFTLRTPAHDAHYDAATCAAVVVLGPPESPQDFTDKLRAVIVSENNSWSLKQVAYDDRLGQLSIAKYQKLSAPDKTTAAQSIDSCIKSMQVQ</sequence>
<protein>
    <submittedName>
        <fullName evidence="1">Uncharacterized protein</fullName>
    </submittedName>
</protein>
<keyword evidence="2" id="KW-1185">Reference proteome</keyword>
<organism evidence="1 2">
    <name type="scientific">Erwinia tasmaniensis (strain DSM 17950 / CFBP 7177 / CIP 109463 / NCPPB 4357 / Et1/99)</name>
    <dbReference type="NCBI Taxonomy" id="465817"/>
    <lineage>
        <taxon>Bacteria</taxon>
        <taxon>Pseudomonadati</taxon>
        <taxon>Pseudomonadota</taxon>
        <taxon>Gammaproteobacteria</taxon>
        <taxon>Enterobacterales</taxon>
        <taxon>Erwiniaceae</taxon>
        <taxon>Erwinia</taxon>
    </lineage>
</organism>
<dbReference type="EMBL" id="CU468135">
    <property type="protein sequence ID" value="CAO95537.1"/>
    <property type="molecule type" value="Genomic_DNA"/>
</dbReference>
<dbReference type="OrthoDB" id="6519596at2"/>
<evidence type="ECO:0000313" key="2">
    <source>
        <dbReference type="Proteomes" id="UP000001726"/>
    </source>
</evidence>
<dbReference type="HOGENOM" id="CLU_2167105_0_0_6"/>
<dbReference type="AlphaFoldDB" id="B2VL16"/>
<gene>
    <name evidence="1" type="ordered locus">ETA_04910</name>
</gene>
<evidence type="ECO:0000313" key="1">
    <source>
        <dbReference type="EMBL" id="CAO95537.1"/>
    </source>
</evidence>
<proteinExistence type="predicted"/>
<dbReference type="RefSeq" id="WP_012440246.1">
    <property type="nucleotide sequence ID" value="NC_010694.1"/>
</dbReference>